<keyword evidence="3" id="KW-1185">Reference proteome</keyword>
<keyword evidence="1" id="KW-0732">Signal</keyword>
<evidence type="ECO:0000313" key="2">
    <source>
        <dbReference type="EMBL" id="KAK8746588.1"/>
    </source>
</evidence>
<feature type="non-terminal residue" evidence="2">
    <location>
        <position position="229"/>
    </location>
</feature>
<reference evidence="2 3" key="1">
    <citation type="journal article" date="2024" name="BMC Genomics">
        <title>Genome assembly of redclaw crayfish (Cherax quadricarinatus) provides insights into its immune adaptation and hypoxia tolerance.</title>
        <authorList>
            <person name="Liu Z."/>
            <person name="Zheng J."/>
            <person name="Li H."/>
            <person name="Fang K."/>
            <person name="Wang S."/>
            <person name="He J."/>
            <person name="Zhou D."/>
            <person name="Weng S."/>
            <person name="Chi M."/>
            <person name="Gu Z."/>
            <person name="He J."/>
            <person name="Li F."/>
            <person name="Wang M."/>
        </authorList>
    </citation>
    <scope>NUCLEOTIDE SEQUENCE [LARGE SCALE GENOMIC DNA]</scope>
    <source>
        <strain evidence="2">ZL_2023a</strain>
    </source>
</reference>
<protein>
    <submittedName>
        <fullName evidence="2">Uncharacterized protein</fullName>
    </submittedName>
</protein>
<accession>A0AAW0Y4M6</accession>
<evidence type="ECO:0000256" key="1">
    <source>
        <dbReference type="SAM" id="SignalP"/>
    </source>
</evidence>
<dbReference type="Proteomes" id="UP001445076">
    <property type="component" value="Unassembled WGS sequence"/>
</dbReference>
<evidence type="ECO:0000313" key="3">
    <source>
        <dbReference type="Proteomes" id="UP001445076"/>
    </source>
</evidence>
<dbReference type="AlphaFoldDB" id="A0AAW0Y4M6"/>
<name>A0AAW0Y4M6_CHEQU</name>
<feature type="signal peptide" evidence="1">
    <location>
        <begin position="1"/>
        <end position="16"/>
    </location>
</feature>
<feature type="chain" id="PRO_5043587009" evidence="1">
    <location>
        <begin position="17"/>
        <end position="229"/>
    </location>
</feature>
<dbReference type="EMBL" id="JARKIK010000017">
    <property type="protein sequence ID" value="KAK8746588.1"/>
    <property type="molecule type" value="Genomic_DNA"/>
</dbReference>
<organism evidence="2 3">
    <name type="scientific">Cherax quadricarinatus</name>
    <name type="common">Australian red claw crayfish</name>
    <dbReference type="NCBI Taxonomy" id="27406"/>
    <lineage>
        <taxon>Eukaryota</taxon>
        <taxon>Metazoa</taxon>
        <taxon>Ecdysozoa</taxon>
        <taxon>Arthropoda</taxon>
        <taxon>Crustacea</taxon>
        <taxon>Multicrustacea</taxon>
        <taxon>Malacostraca</taxon>
        <taxon>Eumalacostraca</taxon>
        <taxon>Eucarida</taxon>
        <taxon>Decapoda</taxon>
        <taxon>Pleocyemata</taxon>
        <taxon>Astacidea</taxon>
        <taxon>Parastacoidea</taxon>
        <taxon>Parastacidae</taxon>
        <taxon>Cherax</taxon>
    </lineage>
</organism>
<sequence length="229" mass="25230">MCSIVLARGLHALGLASEIAYASISCSKSPVPLSSKLCFQESRFRYQRCLHRRCKSSVMFLKTGHSQDSDDVLGGNNLLEVVQDVPLRRASSTEHDKNVKVLLIEKSSKLKALTSKEAPLLHHAHAGAVVDMRNVSAIKGYLTNEQGAVEVHLQVEQLLKDSRQSVQSTTNIQPYEDIEYLEETKDNAQEGTQLVGALPPGALDWKPMQINVRKLGSYYAGLSKSRLTG</sequence>
<proteinExistence type="predicted"/>
<gene>
    <name evidence="2" type="ORF">OTU49_017094</name>
</gene>
<comment type="caution">
    <text evidence="2">The sequence shown here is derived from an EMBL/GenBank/DDBJ whole genome shotgun (WGS) entry which is preliminary data.</text>
</comment>